<accession>A0ABW3GBQ8</accession>
<organism evidence="2 3">
    <name type="scientific">Williamsia deligens</name>
    <dbReference type="NCBI Taxonomy" id="321325"/>
    <lineage>
        <taxon>Bacteria</taxon>
        <taxon>Bacillati</taxon>
        <taxon>Actinomycetota</taxon>
        <taxon>Actinomycetes</taxon>
        <taxon>Mycobacteriales</taxon>
        <taxon>Nocardiaceae</taxon>
        <taxon>Williamsia</taxon>
    </lineage>
</organism>
<keyword evidence="1" id="KW-0732">Signal</keyword>
<evidence type="ECO:0000256" key="1">
    <source>
        <dbReference type="SAM" id="SignalP"/>
    </source>
</evidence>
<dbReference type="EMBL" id="JBHTIL010000001">
    <property type="protein sequence ID" value="MFD0926426.1"/>
    <property type="molecule type" value="Genomic_DNA"/>
</dbReference>
<comment type="caution">
    <text evidence="2">The sequence shown here is derived from an EMBL/GenBank/DDBJ whole genome shotgun (WGS) entry which is preliminary data.</text>
</comment>
<evidence type="ECO:0000313" key="2">
    <source>
        <dbReference type="EMBL" id="MFD0926426.1"/>
    </source>
</evidence>
<feature type="signal peptide" evidence="1">
    <location>
        <begin position="1"/>
        <end position="38"/>
    </location>
</feature>
<dbReference type="Proteomes" id="UP001597068">
    <property type="component" value="Unassembled WGS sequence"/>
</dbReference>
<sequence length="131" mass="13853">MTARSDSRPSSLHRTIALGAAALGTAAALAFPVASASAAPEDPAPRVPGTTCTTDQLERAVRATSPEVAGYLDNPRVRATFERVALLPEPARSAQISALVAEEPRVKVVYDRFRPLIDQRIAIALGSCARF</sequence>
<dbReference type="RefSeq" id="WP_253645697.1">
    <property type="nucleotide sequence ID" value="NZ_BAAAMO010000002.1"/>
</dbReference>
<feature type="chain" id="PRO_5047501755" evidence="1">
    <location>
        <begin position="39"/>
        <end position="131"/>
    </location>
</feature>
<name>A0ABW3GBQ8_9NOCA</name>
<keyword evidence="3" id="KW-1185">Reference proteome</keyword>
<evidence type="ECO:0000313" key="3">
    <source>
        <dbReference type="Proteomes" id="UP001597068"/>
    </source>
</evidence>
<reference evidence="3" key="1">
    <citation type="journal article" date="2019" name="Int. J. Syst. Evol. Microbiol.">
        <title>The Global Catalogue of Microorganisms (GCM) 10K type strain sequencing project: providing services to taxonomists for standard genome sequencing and annotation.</title>
        <authorList>
            <consortium name="The Broad Institute Genomics Platform"/>
            <consortium name="The Broad Institute Genome Sequencing Center for Infectious Disease"/>
            <person name="Wu L."/>
            <person name="Ma J."/>
        </authorList>
    </citation>
    <scope>NUCLEOTIDE SEQUENCE [LARGE SCALE GENOMIC DNA]</scope>
    <source>
        <strain evidence="3">CCUG 50873</strain>
    </source>
</reference>
<gene>
    <name evidence="2" type="ORF">ACFQ04_11850</name>
</gene>
<protein>
    <submittedName>
        <fullName evidence="2">Hemophore-related protein</fullName>
    </submittedName>
</protein>
<proteinExistence type="predicted"/>
<dbReference type="NCBIfam" id="TIGR04529">
    <property type="entry name" value="MTB_hemophore"/>
    <property type="match status" value="1"/>
</dbReference>
<dbReference type="InterPro" id="IPR032407">
    <property type="entry name" value="MHB"/>
</dbReference>